<name>A0A2J6PFQ3_9HELO</name>
<protein>
    <submittedName>
        <fullName evidence="2">HET-domain-containing protein</fullName>
    </submittedName>
</protein>
<dbReference type="STRING" id="1745343.A0A2J6PFQ3"/>
<dbReference type="Proteomes" id="UP000235672">
    <property type="component" value="Unassembled WGS sequence"/>
</dbReference>
<dbReference type="InterPro" id="IPR052895">
    <property type="entry name" value="HetReg/Transcr_Mod"/>
</dbReference>
<reference evidence="2 3" key="1">
    <citation type="submission" date="2016-05" db="EMBL/GenBank/DDBJ databases">
        <title>A degradative enzymes factory behind the ericoid mycorrhizal symbiosis.</title>
        <authorList>
            <consortium name="DOE Joint Genome Institute"/>
            <person name="Martino E."/>
            <person name="Morin E."/>
            <person name="Grelet G."/>
            <person name="Kuo A."/>
            <person name="Kohler A."/>
            <person name="Daghino S."/>
            <person name="Barry K."/>
            <person name="Choi C."/>
            <person name="Cichocki N."/>
            <person name="Clum A."/>
            <person name="Copeland A."/>
            <person name="Hainaut M."/>
            <person name="Haridas S."/>
            <person name="Labutti K."/>
            <person name="Lindquist E."/>
            <person name="Lipzen A."/>
            <person name="Khouja H.-R."/>
            <person name="Murat C."/>
            <person name="Ohm R."/>
            <person name="Olson A."/>
            <person name="Spatafora J."/>
            <person name="Veneault-Fourrey C."/>
            <person name="Henrissat B."/>
            <person name="Grigoriev I."/>
            <person name="Martin F."/>
            <person name="Perotto S."/>
        </authorList>
    </citation>
    <scope>NUCLEOTIDE SEQUENCE [LARGE SCALE GENOMIC DNA]</scope>
    <source>
        <strain evidence="2 3">UAMH 7357</strain>
    </source>
</reference>
<proteinExistence type="predicted"/>
<accession>A0A2J6PFQ3</accession>
<evidence type="ECO:0000313" key="2">
    <source>
        <dbReference type="EMBL" id="PMD12860.1"/>
    </source>
</evidence>
<dbReference type="PANTHER" id="PTHR24148">
    <property type="entry name" value="ANKYRIN REPEAT DOMAIN-CONTAINING PROTEIN 39 HOMOLOG-RELATED"/>
    <property type="match status" value="1"/>
</dbReference>
<keyword evidence="3" id="KW-1185">Reference proteome</keyword>
<gene>
    <name evidence="2" type="ORF">NA56DRAFT_652136</name>
</gene>
<evidence type="ECO:0000313" key="3">
    <source>
        <dbReference type="Proteomes" id="UP000235672"/>
    </source>
</evidence>
<dbReference type="Pfam" id="PF06985">
    <property type="entry name" value="HET"/>
    <property type="match status" value="1"/>
</dbReference>
<feature type="domain" description="Heterokaryon incompatibility" evidence="1">
    <location>
        <begin position="51"/>
        <end position="186"/>
    </location>
</feature>
<evidence type="ECO:0000259" key="1">
    <source>
        <dbReference type="Pfam" id="PF06985"/>
    </source>
</evidence>
<organism evidence="2 3">
    <name type="scientific">Hyaloscypha hepaticicola</name>
    <dbReference type="NCBI Taxonomy" id="2082293"/>
    <lineage>
        <taxon>Eukaryota</taxon>
        <taxon>Fungi</taxon>
        <taxon>Dikarya</taxon>
        <taxon>Ascomycota</taxon>
        <taxon>Pezizomycotina</taxon>
        <taxon>Leotiomycetes</taxon>
        <taxon>Helotiales</taxon>
        <taxon>Hyaloscyphaceae</taxon>
        <taxon>Hyaloscypha</taxon>
    </lineage>
</organism>
<dbReference type="InterPro" id="IPR010730">
    <property type="entry name" value="HET"/>
</dbReference>
<dbReference type="EMBL" id="KZ613540">
    <property type="protein sequence ID" value="PMD12860.1"/>
    <property type="molecule type" value="Genomic_DNA"/>
</dbReference>
<dbReference type="PANTHER" id="PTHR24148:SF64">
    <property type="entry name" value="HETEROKARYON INCOMPATIBILITY DOMAIN-CONTAINING PROTEIN"/>
    <property type="match status" value="1"/>
</dbReference>
<sequence>MVPQANDFTYLSLNGSDNSIRLLTLHPGVSKDPISCHLENASLQGQSMCYYEALSYMWGKEEAKTPIKVDGKIFKVRPNLFAALQNLRLPAKSRVLWIDAICINQQDLTERNHQVAQMASIYSYATQVLVWLGEATTESGIAMRFLSGFQSMHEELRVKQMHDARFDSLLKLCKLKYWNRLWIVQEVGLAENISIVCGKKSVPWHWLSDLLFCIEKHRESVSTAALAVANSMPSKLQKRRDARKTSTCYLSSLLLDCGDSDCADLHDKIFGFLGLANDYNEEFPIDYKMGLLELHAEVMSFQVHKTKKEAKTAYLYSSPHPDIFTLGIQVGKILDCRHRRDHDIFKKRNLSMQSTFRRDYPLVTYDNAIGIAKITDLEPMEKEPSKATCGQAEDAAVEDWLCKALPLDDYLKYSSSLVGNTDKSLKELLKTVVSTEHGAFPHSDKVLYVHSTSSYGTFSRDLSGAYASPPLSPEPPPSRAISHPNDFRYAPGRRFWSADGFLGFVQANTEKDDLLYSIPSVDKTLVLRKCGARLVVVGTADVRKSPLRANILAKLRNTERFPNVGIDFDMELFQVLVTE</sequence>
<dbReference type="AlphaFoldDB" id="A0A2J6PFQ3"/>
<dbReference type="OrthoDB" id="5386682at2759"/>